<keyword evidence="2" id="KW-1185">Reference proteome</keyword>
<dbReference type="Gramene" id="C.cajan_24420.t">
    <property type="protein sequence ID" value="C.cajan_24420.t"/>
    <property type="gene ID" value="C.cajan_24420"/>
</dbReference>
<evidence type="ECO:0000313" key="2">
    <source>
        <dbReference type="Proteomes" id="UP000075243"/>
    </source>
</evidence>
<evidence type="ECO:0008006" key="3">
    <source>
        <dbReference type="Google" id="ProtNLM"/>
    </source>
</evidence>
<gene>
    <name evidence="1" type="ORF">KK1_024634</name>
</gene>
<organism evidence="1 2">
    <name type="scientific">Cajanus cajan</name>
    <name type="common">Pigeon pea</name>
    <name type="synonym">Cajanus indicus</name>
    <dbReference type="NCBI Taxonomy" id="3821"/>
    <lineage>
        <taxon>Eukaryota</taxon>
        <taxon>Viridiplantae</taxon>
        <taxon>Streptophyta</taxon>
        <taxon>Embryophyta</taxon>
        <taxon>Tracheophyta</taxon>
        <taxon>Spermatophyta</taxon>
        <taxon>Magnoliopsida</taxon>
        <taxon>eudicotyledons</taxon>
        <taxon>Gunneridae</taxon>
        <taxon>Pentapetalae</taxon>
        <taxon>rosids</taxon>
        <taxon>fabids</taxon>
        <taxon>Fabales</taxon>
        <taxon>Fabaceae</taxon>
        <taxon>Papilionoideae</taxon>
        <taxon>50 kb inversion clade</taxon>
        <taxon>NPAAA clade</taxon>
        <taxon>indigoferoid/millettioid clade</taxon>
        <taxon>Phaseoleae</taxon>
        <taxon>Cajanus</taxon>
    </lineage>
</organism>
<dbReference type="PANTHER" id="PTHR11439:SF484">
    <property type="entry name" value="REVERSE TRANSCRIPTASE TY1_COPIA-TYPE DOMAIN-CONTAINING PROTEIN"/>
    <property type="match status" value="1"/>
</dbReference>
<accession>A0A151SFB5</accession>
<evidence type="ECO:0000313" key="1">
    <source>
        <dbReference type="EMBL" id="KYP53496.1"/>
    </source>
</evidence>
<dbReference type="AlphaFoldDB" id="A0A151SFB5"/>
<dbReference type="PANTHER" id="PTHR11439">
    <property type="entry name" value="GAG-POL-RELATED RETROTRANSPOSON"/>
    <property type="match status" value="1"/>
</dbReference>
<reference evidence="1" key="1">
    <citation type="journal article" date="2012" name="Nat. Biotechnol.">
        <title>Draft genome sequence of pigeonpea (Cajanus cajan), an orphan legume crop of resource-poor farmers.</title>
        <authorList>
            <person name="Varshney R.K."/>
            <person name="Chen W."/>
            <person name="Li Y."/>
            <person name="Bharti A.K."/>
            <person name="Saxena R.K."/>
            <person name="Schlueter J.A."/>
            <person name="Donoghue M.T."/>
            <person name="Azam S."/>
            <person name="Fan G."/>
            <person name="Whaley A.M."/>
            <person name="Farmer A.D."/>
            <person name="Sheridan J."/>
            <person name="Iwata A."/>
            <person name="Tuteja R."/>
            <person name="Penmetsa R.V."/>
            <person name="Wu W."/>
            <person name="Upadhyaya H.D."/>
            <person name="Yang S.P."/>
            <person name="Shah T."/>
            <person name="Saxena K.B."/>
            <person name="Michael T."/>
            <person name="McCombie W.R."/>
            <person name="Yang B."/>
            <person name="Zhang G."/>
            <person name="Yang H."/>
            <person name="Wang J."/>
            <person name="Spillane C."/>
            <person name="Cook D.R."/>
            <person name="May G.D."/>
            <person name="Xu X."/>
            <person name="Jackson S.A."/>
        </authorList>
    </citation>
    <scope>NUCLEOTIDE SEQUENCE [LARGE SCALE GENOMIC DNA]</scope>
</reference>
<sequence length="208" mass="23447">MTSNQSLFSHLSFSTSLPSITLAIGSHGIEVAQSTFDIAISLWKYALDILIESGVVDCHPSDTLMDPNIKLLLGQGKPLGDLEGYINDPYDSHWTTVIRILKYIKKVSSCGLLYEDKGNSKIVYYFDANCVGSPFDRWSTSSYCVLIEGNLISWKLHGYNNFSNNSKLETNRTLQEMAKTFLCENSLPKHFQIEVVNMTCYIQNRILI</sequence>
<dbReference type="EMBL" id="KQ483413">
    <property type="protein sequence ID" value="KYP53496.1"/>
    <property type="molecule type" value="Genomic_DNA"/>
</dbReference>
<protein>
    <recommendedName>
        <fullName evidence="3">Retrovirus-related Pol polyprotein from transposon TNT 1-94</fullName>
    </recommendedName>
</protein>
<proteinExistence type="predicted"/>
<name>A0A151SFB5_CAJCA</name>
<dbReference type="Proteomes" id="UP000075243">
    <property type="component" value="Unassembled WGS sequence"/>
</dbReference>